<evidence type="ECO:0000256" key="1">
    <source>
        <dbReference type="SAM" id="Phobius"/>
    </source>
</evidence>
<keyword evidence="3" id="KW-1185">Reference proteome</keyword>
<evidence type="ECO:0000313" key="3">
    <source>
        <dbReference type="Proteomes" id="UP000043763"/>
    </source>
</evidence>
<dbReference type="PANTHER" id="PTHR37314:SF4">
    <property type="entry name" value="UPF0700 TRANSMEMBRANE PROTEIN YOAK"/>
    <property type="match status" value="1"/>
</dbReference>
<dbReference type="InterPro" id="IPR010699">
    <property type="entry name" value="DUF1275"/>
</dbReference>
<feature type="transmembrane region" description="Helical" evidence="1">
    <location>
        <begin position="102"/>
        <end position="121"/>
    </location>
</feature>
<feature type="transmembrane region" description="Helical" evidence="1">
    <location>
        <begin position="184"/>
        <end position="203"/>
    </location>
</feature>
<keyword evidence="1" id="KW-0812">Transmembrane</keyword>
<sequence length="230" mass="25961">MKNSFIAFIKRKNESIHTTETIYIASILTLVGGFVDAYTYITRDGVFAYAQTGNMIFFAMHLAKKEFADTMHYLIPILVFVVGIWTALYIKKVLNKKKLMELEYVIILMAAVILFIVGFLHKGISNIVVVSVISFMSATLMITFNKVEGLAYVTNMCTGNLKSASDNLFRFLFNKDKTGLKNGVIYLTILFSFTLGAFLGSFFTNIFGIRSIWIASGLLFIVESLMFFEK</sequence>
<dbReference type="OrthoDB" id="7057004at2"/>
<keyword evidence="2" id="KW-0067">ATP-binding</keyword>
<dbReference type="Proteomes" id="UP000043763">
    <property type="component" value="Unassembled WGS sequence"/>
</dbReference>
<feature type="transmembrane region" description="Helical" evidence="1">
    <location>
        <begin position="127"/>
        <end position="144"/>
    </location>
</feature>
<dbReference type="PANTHER" id="PTHR37314">
    <property type="entry name" value="SLR0142 PROTEIN"/>
    <property type="match status" value="1"/>
</dbReference>
<dbReference type="Pfam" id="PF06912">
    <property type="entry name" value="DUF1275"/>
    <property type="match status" value="1"/>
</dbReference>
<dbReference type="EMBL" id="CVLB01000001">
    <property type="protein sequence ID" value="CRF32683.1"/>
    <property type="molecule type" value="Genomic_DNA"/>
</dbReference>
<dbReference type="RefSeq" id="WP_048594135.1">
    <property type="nucleotide sequence ID" value="NZ_CVLB01000001.1"/>
</dbReference>
<feature type="transmembrane region" description="Helical" evidence="1">
    <location>
        <begin position="21"/>
        <end position="41"/>
    </location>
</feature>
<evidence type="ECO:0000313" key="2">
    <source>
        <dbReference type="EMBL" id="CRF32683.1"/>
    </source>
</evidence>
<keyword evidence="1" id="KW-0472">Membrane</keyword>
<proteinExistence type="predicted"/>
<feature type="transmembrane region" description="Helical" evidence="1">
    <location>
        <begin position="209"/>
        <end position="228"/>
    </location>
</feature>
<accession>A0A0G4K5M2</accession>
<dbReference type="AlphaFoldDB" id="A0A0G4K5M2"/>
<feature type="transmembrane region" description="Helical" evidence="1">
    <location>
        <begin position="70"/>
        <end position="90"/>
    </location>
</feature>
<dbReference type="SUPFAM" id="SSF103473">
    <property type="entry name" value="MFS general substrate transporter"/>
    <property type="match status" value="1"/>
</dbReference>
<keyword evidence="1" id="KW-1133">Transmembrane helix</keyword>
<reference evidence="3" key="1">
    <citation type="submission" date="2015-04" db="EMBL/GenBank/DDBJ databases">
        <authorList>
            <person name="Mushtaq Mamoona"/>
        </authorList>
    </citation>
    <scope>NUCLEOTIDE SEQUENCE [LARGE SCALE GENOMIC DNA]</scope>
    <source>
        <strain evidence="3">AN4859/03</strain>
    </source>
</reference>
<dbReference type="GO" id="GO:0005524">
    <property type="term" value="F:ATP binding"/>
    <property type="evidence" value="ECO:0007669"/>
    <property type="project" value="UniProtKB-KW"/>
</dbReference>
<protein>
    <submittedName>
        <fullName evidence="2">ABC transporter ATP-binding protein</fullName>
    </submittedName>
</protein>
<organism evidence="2 3">
    <name type="scientific">Brachyspira suanatina</name>
    <dbReference type="NCBI Taxonomy" id="381802"/>
    <lineage>
        <taxon>Bacteria</taxon>
        <taxon>Pseudomonadati</taxon>
        <taxon>Spirochaetota</taxon>
        <taxon>Spirochaetia</taxon>
        <taxon>Brachyspirales</taxon>
        <taxon>Brachyspiraceae</taxon>
        <taxon>Brachyspira</taxon>
    </lineage>
</organism>
<keyword evidence="2" id="KW-0547">Nucleotide-binding</keyword>
<dbReference type="InterPro" id="IPR036259">
    <property type="entry name" value="MFS_trans_sf"/>
</dbReference>
<gene>
    <name evidence="2" type="ORF">BRSU_0956</name>
</gene>
<name>A0A0G4K5M2_9SPIR</name>